<comment type="subcellular location">
    <subcellularLocation>
        <location evidence="1">Membrane</location>
        <topology evidence="1">Multi-pass membrane protein</topology>
    </subcellularLocation>
</comment>
<feature type="domain" description="ABC transporter family G" evidence="8">
    <location>
        <begin position="78"/>
        <end position="133"/>
    </location>
</feature>
<evidence type="ECO:0000256" key="5">
    <source>
        <dbReference type="ARBA" id="ARBA00023136"/>
    </source>
</evidence>
<feature type="transmembrane region" description="Helical" evidence="6">
    <location>
        <begin position="323"/>
        <end position="345"/>
    </location>
</feature>
<evidence type="ECO:0000313" key="10">
    <source>
        <dbReference type="RefSeq" id="XP_013793283.1"/>
    </source>
</evidence>
<keyword evidence="5 6" id="KW-0472">Membrane</keyword>
<feature type="transmembrane region" description="Helical" evidence="6">
    <location>
        <begin position="453"/>
        <end position="478"/>
    </location>
</feature>
<dbReference type="SUPFAM" id="SSF52540">
    <property type="entry name" value="P-loop containing nucleoside triphosphate hydrolases"/>
    <property type="match status" value="1"/>
</dbReference>
<dbReference type="Pfam" id="PF19055">
    <property type="entry name" value="ABC2_membrane_7"/>
    <property type="match status" value="1"/>
</dbReference>
<keyword evidence="4 6" id="KW-1133">Transmembrane helix</keyword>
<evidence type="ECO:0000256" key="3">
    <source>
        <dbReference type="ARBA" id="ARBA00022692"/>
    </source>
</evidence>
<protein>
    <submittedName>
        <fullName evidence="10">ATP-binding cassette sub-family G member 8-like</fullName>
    </submittedName>
</protein>
<dbReference type="PANTHER" id="PTHR48041:SF89">
    <property type="entry name" value="FI03229P"/>
    <property type="match status" value="1"/>
</dbReference>
<evidence type="ECO:0000259" key="7">
    <source>
        <dbReference type="Pfam" id="PF01061"/>
    </source>
</evidence>
<accession>A0ABM1C2Z5</accession>
<dbReference type="RefSeq" id="XP_013793283.1">
    <property type="nucleotide sequence ID" value="XM_013937829.2"/>
</dbReference>
<dbReference type="InterPro" id="IPR013525">
    <property type="entry name" value="ABC2_TM"/>
</dbReference>
<evidence type="ECO:0000256" key="4">
    <source>
        <dbReference type="ARBA" id="ARBA00022989"/>
    </source>
</evidence>
<gene>
    <name evidence="10" type="primary">LOC106477238</name>
</gene>
<dbReference type="Proteomes" id="UP000694941">
    <property type="component" value="Unplaced"/>
</dbReference>
<evidence type="ECO:0000256" key="6">
    <source>
        <dbReference type="SAM" id="Phobius"/>
    </source>
</evidence>
<evidence type="ECO:0000259" key="8">
    <source>
        <dbReference type="Pfam" id="PF19055"/>
    </source>
</evidence>
<dbReference type="Gene3D" id="3.40.50.300">
    <property type="entry name" value="P-loop containing nucleotide triphosphate hydrolases"/>
    <property type="match status" value="1"/>
</dbReference>
<feature type="transmembrane region" description="Helical" evidence="6">
    <location>
        <begin position="239"/>
        <end position="259"/>
    </location>
</feature>
<keyword evidence="2" id="KW-0813">Transport</keyword>
<feature type="transmembrane region" description="Helical" evidence="6">
    <location>
        <begin position="280"/>
        <end position="303"/>
    </location>
</feature>
<keyword evidence="3 6" id="KW-0812">Transmembrane</keyword>
<organism evidence="9 10">
    <name type="scientific">Limulus polyphemus</name>
    <name type="common">Atlantic horseshoe crab</name>
    <dbReference type="NCBI Taxonomy" id="6850"/>
    <lineage>
        <taxon>Eukaryota</taxon>
        <taxon>Metazoa</taxon>
        <taxon>Ecdysozoa</taxon>
        <taxon>Arthropoda</taxon>
        <taxon>Chelicerata</taxon>
        <taxon>Merostomata</taxon>
        <taxon>Xiphosura</taxon>
        <taxon>Limulidae</taxon>
        <taxon>Limulus</taxon>
    </lineage>
</organism>
<feature type="transmembrane region" description="Helical" evidence="6">
    <location>
        <begin position="205"/>
        <end position="224"/>
    </location>
</feature>
<feature type="transmembrane region" description="Helical" evidence="6">
    <location>
        <begin position="357"/>
        <end position="382"/>
    </location>
</feature>
<dbReference type="PANTHER" id="PTHR48041">
    <property type="entry name" value="ABC TRANSPORTER G FAMILY MEMBER 28"/>
    <property type="match status" value="1"/>
</dbReference>
<keyword evidence="9" id="KW-1185">Reference proteome</keyword>
<evidence type="ECO:0000256" key="2">
    <source>
        <dbReference type="ARBA" id="ARBA00022448"/>
    </source>
</evidence>
<evidence type="ECO:0000256" key="1">
    <source>
        <dbReference type="ARBA" id="ARBA00004141"/>
    </source>
</evidence>
<dbReference type="GeneID" id="106477238"/>
<dbReference type="InterPro" id="IPR043926">
    <property type="entry name" value="ABCG_dom"/>
</dbReference>
<proteinExistence type="predicted"/>
<sequence>INALLEDLGLGQVKHTRVHDLTESEKRRLNVACRLMLDTDIVLLDQPTKGMDIFDSFFLVEYLRQWASRGRIVILTIHPPTYEIFTMISRVALVSTGRMLYHGKRRDMLPYFAYIDLPCPAYKNPSDYYLDLVTLDNLSPEAMLESSQRIENLMEIFRRRQEALSDPGPPAMPPPTVKRANFFTQVLALWIRVLIYMFPYNILHFVSDVFLSSLMSVLVGVIYWKVRGGLEQEFVLDRIGVYYVIMGVALLPMMLNYVTDVWRDKASVSRDFRDGLYSRLAYIMSKVTYSLPPAAAVCLSYIVPVYSIAGLDTDARVNSFGVYIAYNLLYLLTIRMLFMALGWMFSSRHLAAGLAGIILTLCATTAGYTVHFTDLSLVLSWFQWVSPMRWMMEQIVRWEFTGKNNEIGNITKYYCTRNPVIQQENGILVKADCGILSDAHALRLHQYRTTWPLYQPIIVTLAFHLAWFLIGLFAFFVFNQQPKQPRKRTAN</sequence>
<evidence type="ECO:0000313" key="9">
    <source>
        <dbReference type="Proteomes" id="UP000694941"/>
    </source>
</evidence>
<dbReference type="Pfam" id="PF01061">
    <property type="entry name" value="ABC2_membrane"/>
    <property type="match status" value="1"/>
</dbReference>
<feature type="domain" description="ABC-2 type transporter transmembrane" evidence="7">
    <location>
        <begin position="184"/>
        <end position="396"/>
    </location>
</feature>
<feature type="non-terminal residue" evidence="10">
    <location>
        <position position="1"/>
    </location>
</feature>
<name>A0ABM1C2Z5_LIMPO</name>
<dbReference type="InterPro" id="IPR027417">
    <property type="entry name" value="P-loop_NTPase"/>
</dbReference>
<dbReference type="InterPro" id="IPR050352">
    <property type="entry name" value="ABCG_transporters"/>
</dbReference>
<reference evidence="10" key="1">
    <citation type="submission" date="2025-08" db="UniProtKB">
        <authorList>
            <consortium name="RefSeq"/>
        </authorList>
    </citation>
    <scope>IDENTIFICATION</scope>
    <source>
        <tissue evidence="10">Muscle</tissue>
    </source>
</reference>